<evidence type="ECO:0000256" key="2">
    <source>
        <dbReference type="ARBA" id="ARBA00022692"/>
    </source>
</evidence>
<keyword evidence="8" id="KW-1185">Reference proteome</keyword>
<organism evidence="7 8">
    <name type="scientific">Brevibacillus centrosporus</name>
    <dbReference type="NCBI Taxonomy" id="54910"/>
    <lineage>
        <taxon>Bacteria</taxon>
        <taxon>Bacillati</taxon>
        <taxon>Bacillota</taxon>
        <taxon>Bacilli</taxon>
        <taxon>Bacillales</taxon>
        <taxon>Paenibacillaceae</taxon>
        <taxon>Brevibacillus</taxon>
    </lineage>
</organism>
<accession>A0A1I3SAG0</accession>
<evidence type="ECO:0000256" key="1">
    <source>
        <dbReference type="ARBA" id="ARBA00004127"/>
    </source>
</evidence>
<evidence type="ECO:0000256" key="5">
    <source>
        <dbReference type="SAM" id="Phobius"/>
    </source>
</evidence>
<keyword evidence="4 5" id="KW-0472">Membrane</keyword>
<feature type="transmembrane region" description="Helical" evidence="5">
    <location>
        <begin position="62"/>
        <end position="81"/>
    </location>
</feature>
<protein>
    <submittedName>
        <fullName evidence="7">Uncharacterized membrane protein YkvA, DUF1232 family</fullName>
    </submittedName>
</protein>
<keyword evidence="3 5" id="KW-1133">Transmembrane helix</keyword>
<proteinExistence type="predicted"/>
<gene>
    <name evidence="7" type="ORF">SAMN05518846_10462</name>
</gene>
<evidence type="ECO:0000256" key="3">
    <source>
        <dbReference type="ARBA" id="ARBA00022989"/>
    </source>
</evidence>
<dbReference type="RefSeq" id="WP_092267548.1">
    <property type="nucleotide sequence ID" value="NZ_FORT01000004.1"/>
</dbReference>
<dbReference type="Pfam" id="PF06803">
    <property type="entry name" value="DUF1232"/>
    <property type="match status" value="1"/>
</dbReference>
<sequence>MNEEDRKEDRKVEEDTTANLPAVRQTQELIPVVLPEKHQRFYDKLREKIEGFIKDKGVNETVASYILLAPDLFVLLARLMLDKRVSVQSKAIAGVAVAYFITPIDFIPEVLVGGFGLLDDVILAVYALRKILVDVDEVVVREHWNGQEDVLSVITKVVKSADDLVGKKIVKKLEETLFRKK</sequence>
<evidence type="ECO:0000313" key="7">
    <source>
        <dbReference type="EMBL" id="SFJ54506.1"/>
    </source>
</evidence>
<dbReference type="STRING" id="1884381.SAMN05518846_10462"/>
<evidence type="ECO:0000313" key="8">
    <source>
        <dbReference type="Proteomes" id="UP000198915"/>
    </source>
</evidence>
<feature type="domain" description="DUF1232" evidence="6">
    <location>
        <begin position="90"/>
        <end position="125"/>
    </location>
</feature>
<name>A0A1I3SAG0_9BACL</name>
<reference evidence="8" key="1">
    <citation type="submission" date="2016-10" db="EMBL/GenBank/DDBJ databases">
        <authorList>
            <person name="Varghese N."/>
            <person name="Submissions S."/>
        </authorList>
    </citation>
    <scope>NUCLEOTIDE SEQUENCE [LARGE SCALE GENOMIC DNA]</scope>
    <source>
        <strain evidence="8">OK042</strain>
    </source>
</reference>
<dbReference type="AlphaFoldDB" id="A0A1I3SAG0"/>
<dbReference type="EMBL" id="FORT01000004">
    <property type="protein sequence ID" value="SFJ54506.1"/>
    <property type="molecule type" value="Genomic_DNA"/>
</dbReference>
<dbReference type="InterPro" id="IPR010652">
    <property type="entry name" value="DUF1232"/>
</dbReference>
<dbReference type="GO" id="GO:0012505">
    <property type="term" value="C:endomembrane system"/>
    <property type="evidence" value="ECO:0007669"/>
    <property type="project" value="UniProtKB-SubCell"/>
</dbReference>
<dbReference type="Proteomes" id="UP000198915">
    <property type="component" value="Unassembled WGS sequence"/>
</dbReference>
<comment type="subcellular location">
    <subcellularLocation>
        <location evidence="1">Endomembrane system</location>
        <topology evidence="1">Multi-pass membrane protein</topology>
    </subcellularLocation>
</comment>
<evidence type="ECO:0000256" key="4">
    <source>
        <dbReference type="ARBA" id="ARBA00023136"/>
    </source>
</evidence>
<keyword evidence="2 5" id="KW-0812">Transmembrane</keyword>
<evidence type="ECO:0000259" key="6">
    <source>
        <dbReference type="Pfam" id="PF06803"/>
    </source>
</evidence>